<dbReference type="InterPro" id="IPR014722">
    <property type="entry name" value="Rib_uL2_dom2"/>
</dbReference>
<feature type="domain" description="Large ribosomal subunit protein uL6 N-terminal" evidence="8">
    <location>
        <begin position="46"/>
        <end position="101"/>
    </location>
</feature>
<dbReference type="InterPro" id="IPR008991">
    <property type="entry name" value="Translation_prot_SH3-like_sf"/>
</dbReference>
<dbReference type="InterPro" id="IPR005568">
    <property type="entry name" value="Ribosomal_uL6_N"/>
</dbReference>
<evidence type="ECO:0000256" key="3">
    <source>
        <dbReference type="ARBA" id="ARBA00023274"/>
    </source>
</evidence>
<protein>
    <recommendedName>
        <fullName evidence="5">Large ribosomal subunit protein eL6</fullName>
    </recommendedName>
    <alternativeName>
        <fullName evidence="6">60S ribosomal protein L6</fullName>
    </alternativeName>
</protein>
<comment type="similarity">
    <text evidence="1">Belongs to the eukaryotic ribosomal protein eL6 family.</text>
</comment>
<dbReference type="Pfam" id="PF01159">
    <property type="entry name" value="Ribosomal_L6e"/>
    <property type="match status" value="1"/>
</dbReference>
<dbReference type="GO" id="GO:0003723">
    <property type="term" value="F:RNA binding"/>
    <property type="evidence" value="ECO:0007669"/>
    <property type="project" value="TreeGrafter"/>
</dbReference>
<dbReference type="Gene3D" id="2.30.30.30">
    <property type="match status" value="1"/>
</dbReference>
<dbReference type="Ensembl" id="ENSLLET00000031583.1">
    <property type="protein sequence ID" value="ENSLLEP00000030415.1"/>
    <property type="gene ID" value="ENSLLEG00000019254.1"/>
</dbReference>
<sequence>ILVKEFLKTMDKEFAQENANSWVAPLPSRKPREKLPNNLQQAAAVKKMNRPHASQNPVLVRGIRKCSSSARKPLYKCKYKAPETKIERKKREKARATVSKTVGGNKNGGTCVVKLRRMPPYYYTEDVPRKLLNHCKKLISQHKCNLRSSITPGTVLILLNGRHRGKRVVFLKQSGLLLVTGPLVINWMPLRRAHQKCVIATSTKVSISSVKVPKHLTDAYFKKKRLRKPKHQEGEIFETEKEKYAVTQQRKVDQKFADCQLLPMGLSALQEGIYARYLP</sequence>
<dbReference type="GeneTree" id="ENSGT00390000003682"/>
<comment type="subunit">
    <text evidence="7">Component of the large ribosomal subunit. May bind IPO9 with low affinity.</text>
</comment>
<proteinExistence type="inferred from homology"/>
<dbReference type="PANTHER" id="PTHR10715:SF0">
    <property type="entry name" value="LARGE RIBOSOMAL SUBUNIT PROTEIN EL6"/>
    <property type="match status" value="1"/>
</dbReference>
<evidence type="ECO:0000259" key="8">
    <source>
        <dbReference type="Pfam" id="PF03868"/>
    </source>
</evidence>
<dbReference type="InterPro" id="IPR041997">
    <property type="entry name" value="Ribosomal_eL6_KOW"/>
</dbReference>
<dbReference type="AlphaFoldDB" id="A0A8C5Q0U2"/>
<reference evidence="9" key="2">
    <citation type="submission" date="2025-09" db="UniProtKB">
        <authorList>
            <consortium name="Ensembl"/>
        </authorList>
    </citation>
    <scope>IDENTIFICATION</scope>
</reference>
<dbReference type="OrthoDB" id="2436667at2759"/>
<dbReference type="InterPro" id="IPR000915">
    <property type="entry name" value="60S_ribosomal_eL6"/>
</dbReference>
<dbReference type="CDD" id="cd13156">
    <property type="entry name" value="KOW_RPL6"/>
    <property type="match status" value="1"/>
</dbReference>
<comment type="function">
    <text evidence="4">Component of the large ribosomal subunit. The ribosome is a large ribonucleoprotein complex responsible for the synthesis of proteins in the cell.</text>
</comment>
<evidence type="ECO:0000313" key="9">
    <source>
        <dbReference type="Ensembl" id="ENSLLEP00000030415.1"/>
    </source>
</evidence>
<name>A0A8C5Q0U2_9ANUR</name>
<dbReference type="PANTHER" id="PTHR10715">
    <property type="entry name" value="60S RIBOSOMAL PROTEIN L6"/>
    <property type="match status" value="1"/>
</dbReference>
<keyword evidence="2" id="KW-0689">Ribosomal protein</keyword>
<keyword evidence="10" id="KW-1185">Reference proteome</keyword>
<dbReference type="SUPFAM" id="SSF50104">
    <property type="entry name" value="Translation proteins SH3-like domain"/>
    <property type="match status" value="1"/>
</dbReference>
<keyword evidence="3" id="KW-0687">Ribonucleoprotein</keyword>
<dbReference type="GO" id="GO:0022625">
    <property type="term" value="C:cytosolic large ribosomal subunit"/>
    <property type="evidence" value="ECO:0007669"/>
    <property type="project" value="TreeGrafter"/>
</dbReference>
<accession>A0A8C5Q0U2</accession>
<evidence type="ECO:0000313" key="10">
    <source>
        <dbReference type="Proteomes" id="UP000694569"/>
    </source>
</evidence>
<evidence type="ECO:0000256" key="5">
    <source>
        <dbReference type="ARBA" id="ARBA00035233"/>
    </source>
</evidence>
<dbReference type="GO" id="GO:0003735">
    <property type="term" value="F:structural constituent of ribosome"/>
    <property type="evidence" value="ECO:0007669"/>
    <property type="project" value="InterPro"/>
</dbReference>
<reference evidence="9" key="1">
    <citation type="submission" date="2025-08" db="UniProtKB">
        <authorList>
            <consortium name="Ensembl"/>
        </authorList>
    </citation>
    <scope>IDENTIFICATION</scope>
</reference>
<dbReference type="GO" id="GO:0002181">
    <property type="term" value="P:cytoplasmic translation"/>
    <property type="evidence" value="ECO:0007669"/>
    <property type="project" value="TreeGrafter"/>
</dbReference>
<evidence type="ECO:0000256" key="7">
    <source>
        <dbReference type="ARBA" id="ARBA00046388"/>
    </source>
</evidence>
<dbReference type="Proteomes" id="UP000694569">
    <property type="component" value="Unplaced"/>
</dbReference>
<dbReference type="Pfam" id="PF03868">
    <property type="entry name" value="Ribosomal_L6e_N"/>
    <property type="match status" value="1"/>
</dbReference>
<organism evidence="9 10">
    <name type="scientific">Leptobrachium leishanense</name>
    <name type="common">Leishan spiny toad</name>
    <dbReference type="NCBI Taxonomy" id="445787"/>
    <lineage>
        <taxon>Eukaryota</taxon>
        <taxon>Metazoa</taxon>
        <taxon>Chordata</taxon>
        <taxon>Craniata</taxon>
        <taxon>Vertebrata</taxon>
        <taxon>Euteleostomi</taxon>
        <taxon>Amphibia</taxon>
        <taxon>Batrachia</taxon>
        <taxon>Anura</taxon>
        <taxon>Pelobatoidea</taxon>
        <taxon>Megophryidae</taxon>
        <taxon>Leptobrachium</taxon>
    </lineage>
</organism>
<dbReference type="GO" id="GO:0000027">
    <property type="term" value="P:ribosomal large subunit assembly"/>
    <property type="evidence" value="ECO:0007669"/>
    <property type="project" value="TreeGrafter"/>
</dbReference>
<evidence type="ECO:0000256" key="4">
    <source>
        <dbReference type="ARBA" id="ARBA00034092"/>
    </source>
</evidence>
<evidence type="ECO:0000256" key="1">
    <source>
        <dbReference type="ARBA" id="ARBA00010592"/>
    </source>
</evidence>
<evidence type="ECO:0000256" key="2">
    <source>
        <dbReference type="ARBA" id="ARBA00022980"/>
    </source>
</evidence>
<evidence type="ECO:0000256" key="6">
    <source>
        <dbReference type="ARBA" id="ARBA00035351"/>
    </source>
</evidence>